<reference evidence="3 4" key="1">
    <citation type="journal article" date="2017" name="ISME J.">
        <title>Potential for microbial H2 and metal transformations associated with novel bacteria and archaea in deep terrestrial subsurface sediments.</title>
        <authorList>
            <person name="Hernsdorf A.W."/>
            <person name="Amano Y."/>
            <person name="Miyakawa K."/>
            <person name="Ise K."/>
            <person name="Suzuki Y."/>
            <person name="Anantharaman K."/>
            <person name="Probst A."/>
            <person name="Burstein D."/>
            <person name="Thomas B.C."/>
            <person name="Banfield J.F."/>
        </authorList>
    </citation>
    <scope>NUCLEOTIDE SEQUENCE [LARGE SCALE GENOMIC DNA]</scope>
    <source>
        <strain evidence="3">HGW-Wallbacteria-1</strain>
    </source>
</reference>
<dbReference type="PROSITE" id="PS50975">
    <property type="entry name" value="ATP_GRASP"/>
    <property type="match status" value="1"/>
</dbReference>
<dbReference type="Proteomes" id="UP000233256">
    <property type="component" value="Unassembled WGS sequence"/>
</dbReference>
<keyword evidence="1" id="KW-0067">ATP-binding</keyword>
<dbReference type="Gene3D" id="3.40.50.20">
    <property type="match status" value="1"/>
</dbReference>
<protein>
    <submittedName>
        <fullName evidence="3">Carboxylate--amine ligase</fullName>
    </submittedName>
</protein>
<dbReference type="EMBL" id="PGXC01000026">
    <property type="protein sequence ID" value="PKK89071.1"/>
    <property type="molecule type" value="Genomic_DNA"/>
</dbReference>
<name>A0A2N1PL55_9BACT</name>
<dbReference type="Gene3D" id="3.30.470.20">
    <property type="entry name" value="ATP-grasp fold, B domain"/>
    <property type="match status" value="1"/>
</dbReference>
<sequence length="344" mass="38137">MYTIAVSGINATDNPGPGLPVAKSLRESKLDLKIIGLSYDVNDPGHYVKDYLDDSHILPFPTRGWSGISERLLQIREKNGLDMVIPCLDAELPLFIQYADELAGNGIKTFLPDRKMFSLREKENLTEVAEKMQILHPKTIAVKNYEQLDAALVNLGLPAMIKGPYYKAAVAHNHGEAHYHFSTISAEWGFPILVQSMVSGEELNVIGLGDGEGGNMGMVAIKKTTVTNLGKIWSGVTIKHSGMLEAADNFIRLYKWRGPFELECIVSGKDINLIEINPRFPAWAYFATGVGLNLPERVVQATFNLPVDTDNEYQAGKMFMRYTDEKVVDIDTFQNLITSGSARV</sequence>
<dbReference type="InterPro" id="IPR011761">
    <property type="entry name" value="ATP-grasp"/>
</dbReference>
<proteinExistence type="predicted"/>
<dbReference type="SUPFAM" id="SSF56059">
    <property type="entry name" value="Glutathione synthetase ATP-binding domain-like"/>
    <property type="match status" value="1"/>
</dbReference>
<organism evidence="3 4">
    <name type="scientific">Candidatus Wallbacteria bacterium HGW-Wallbacteria-1</name>
    <dbReference type="NCBI Taxonomy" id="2013854"/>
    <lineage>
        <taxon>Bacteria</taxon>
        <taxon>Candidatus Walliibacteriota</taxon>
    </lineage>
</organism>
<evidence type="ECO:0000259" key="2">
    <source>
        <dbReference type="PROSITE" id="PS50975"/>
    </source>
</evidence>
<comment type="caution">
    <text evidence="3">The sequence shown here is derived from an EMBL/GenBank/DDBJ whole genome shotgun (WGS) entry which is preliminary data.</text>
</comment>
<accession>A0A2N1PL55</accession>
<evidence type="ECO:0000256" key="1">
    <source>
        <dbReference type="PROSITE-ProRule" id="PRU00409"/>
    </source>
</evidence>
<dbReference type="GO" id="GO:0005524">
    <property type="term" value="F:ATP binding"/>
    <property type="evidence" value="ECO:0007669"/>
    <property type="project" value="UniProtKB-UniRule"/>
</dbReference>
<keyword evidence="3" id="KW-0436">Ligase</keyword>
<evidence type="ECO:0000313" key="3">
    <source>
        <dbReference type="EMBL" id="PKK89071.1"/>
    </source>
</evidence>
<keyword evidence="1" id="KW-0547">Nucleotide-binding</keyword>
<dbReference type="GO" id="GO:0046872">
    <property type="term" value="F:metal ion binding"/>
    <property type="evidence" value="ECO:0007669"/>
    <property type="project" value="InterPro"/>
</dbReference>
<dbReference type="AlphaFoldDB" id="A0A2N1PL55"/>
<gene>
    <name evidence="3" type="ORF">CVV64_16115</name>
</gene>
<dbReference type="GO" id="GO:0016874">
    <property type="term" value="F:ligase activity"/>
    <property type="evidence" value="ECO:0007669"/>
    <property type="project" value="UniProtKB-KW"/>
</dbReference>
<evidence type="ECO:0000313" key="4">
    <source>
        <dbReference type="Proteomes" id="UP000233256"/>
    </source>
</evidence>
<feature type="domain" description="ATP-grasp" evidence="2">
    <location>
        <begin position="126"/>
        <end position="303"/>
    </location>
</feature>